<organism evidence="1 2">
    <name type="scientific">Xanthomonas oryzae pv. oryzicola (strain BLS256)</name>
    <dbReference type="NCBI Taxonomy" id="383407"/>
    <lineage>
        <taxon>Bacteria</taxon>
        <taxon>Pseudomonadati</taxon>
        <taxon>Pseudomonadota</taxon>
        <taxon>Gammaproteobacteria</taxon>
        <taxon>Lysobacterales</taxon>
        <taxon>Lysobacteraceae</taxon>
        <taxon>Xanthomonas</taxon>
    </lineage>
</organism>
<dbReference type="HOGENOM" id="CLU_042088_3_0_6"/>
<sequence length="340" mass="36336">MNAIADQRFHVLGAECTRSVLEELGPGLIDTVEQIYRAHSRGRTVNPDSYFLRFPSSASNRIIALPAALTSTEAPVSGIKWISSFPANHERGLPRASAVLVLNDAATGFPFALLESAHISAYRTAASAVLGARALRGGKRRAGVIAVIGAGVIARSVMAMFAADDWKFDAVHVHDLHETAASGFSAELRELFGTPANSVSLATALEADIVVFATTAGTPYVPADFVFRADQTLLNISLRDLPPETILAANNVFDDVDHCLKAQTSPHLAEQRVGDRSFVTGTVVQLLDGECALDPSKASVYSPFGMGILDVCIGREIFYKALAEGRAIEIPSFFAAEPRR</sequence>
<dbReference type="InterPro" id="IPR036291">
    <property type="entry name" value="NAD(P)-bd_dom_sf"/>
</dbReference>
<dbReference type="InterPro" id="IPR023866">
    <property type="entry name" value="SbnB"/>
</dbReference>
<dbReference type="KEGG" id="xor:XOC_2070"/>
<dbReference type="Pfam" id="PF02423">
    <property type="entry name" value="OCD_Mu_crystall"/>
    <property type="match status" value="1"/>
</dbReference>
<dbReference type="SUPFAM" id="SSF51735">
    <property type="entry name" value="NAD(P)-binding Rossmann-fold domains"/>
    <property type="match status" value="1"/>
</dbReference>
<dbReference type="InterPro" id="IPR023401">
    <property type="entry name" value="ODC_N"/>
</dbReference>
<dbReference type="eggNOG" id="COG2423">
    <property type="taxonomic scope" value="Bacteria"/>
</dbReference>
<dbReference type="PANTHER" id="PTHR13812">
    <property type="entry name" value="KETIMINE REDUCTASE MU-CRYSTALLIN"/>
    <property type="match status" value="1"/>
</dbReference>
<dbReference type="Proteomes" id="UP000008851">
    <property type="component" value="Chromosome"/>
</dbReference>
<dbReference type="Gene3D" id="3.30.1780.10">
    <property type="entry name" value="ornithine cyclodeaminase, domain 1"/>
    <property type="match status" value="1"/>
</dbReference>
<dbReference type="GO" id="GO:0016639">
    <property type="term" value="F:oxidoreductase activity, acting on the CH-NH2 group of donors, NAD or NADP as acceptor"/>
    <property type="evidence" value="ECO:0007669"/>
    <property type="project" value="InterPro"/>
</dbReference>
<dbReference type="EMBL" id="CP003057">
    <property type="protein sequence ID" value="AEQ96218.1"/>
    <property type="molecule type" value="Genomic_DNA"/>
</dbReference>
<proteinExistence type="predicted"/>
<dbReference type="AlphaFoldDB" id="G7TCP0"/>
<dbReference type="GO" id="GO:0019290">
    <property type="term" value="P:siderophore biosynthetic process"/>
    <property type="evidence" value="ECO:0007669"/>
    <property type="project" value="InterPro"/>
</dbReference>
<gene>
    <name evidence="1" type="ORF">XOC_2070</name>
</gene>
<dbReference type="NCBIfam" id="TIGR03944">
    <property type="entry name" value="dehyd_SbnB_fam"/>
    <property type="match status" value="1"/>
</dbReference>
<accession>G7TCP0</accession>
<dbReference type="RefSeq" id="WP_014503043.1">
    <property type="nucleotide sequence ID" value="NC_017267.2"/>
</dbReference>
<dbReference type="GO" id="GO:0005737">
    <property type="term" value="C:cytoplasm"/>
    <property type="evidence" value="ECO:0007669"/>
    <property type="project" value="TreeGrafter"/>
</dbReference>
<evidence type="ECO:0000313" key="1">
    <source>
        <dbReference type="EMBL" id="AEQ96218.1"/>
    </source>
</evidence>
<protein>
    <submittedName>
        <fullName evidence="1">Pyridoxal-5'-phosphate-dependent enzyme, beta subunit:Ornithine cyclodeaminase-mu-crystallin</fullName>
    </submittedName>
</protein>
<dbReference type="PIRSF" id="PIRSF001439">
    <property type="entry name" value="CryM"/>
    <property type="match status" value="1"/>
</dbReference>
<dbReference type="Gene3D" id="3.40.50.720">
    <property type="entry name" value="NAD(P)-binding Rossmann-like Domain"/>
    <property type="match status" value="1"/>
</dbReference>
<evidence type="ECO:0000313" key="2">
    <source>
        <dbReference type="Proteomes" id="UP000008851"/>
    </source>
</evidence>
<dbReference type="InterPro" id="IPR003462">
    <property type="entry name" value="ODC_Mu_crystall"/>
</dbReference>
<reference evidence="1 2" key="1">
    <citation type="journal article" date="2011" name="J. Bacteriol.">
        <title>Two new complete genome sequences offer insight into host and tissue specificity of plant pathogenic Xanthomonas spp.</title>
        <authorList>
            <person name="Bogdanove A.J."/>
            <person name="Koebnik R."/>
            <person name="Lu H."/>
            <person name="Furutani A."/>
            <person name="Angiuoli S.V."/>
            <person name="Patil P.B."/>
            <person name="Van Sluys M.A."/>
            <person name="Ryan R.P."/>
            <person name="Meyer D.F."/>
            <person name="Han S.W."/>
            <person name="Aparna G."/>
            <person name="Rajaram M."/>
            <person name="Delcher A.L."/>
            <person name="Phillippy A.M."/>
            <person name="Puiu D."/>
            <person name="Schatz M.C."/>
            <person name="Shumway M."/>
            <person name="Sommer D.D."/>
            <person name="Trapnell C."/>
            <person name="Benahmed F."/>
            <person name="Dimitrov G."/>
            <person name="Madupu R."/>
            <person name="Radune D."/>
            <person name="Sullivan S."/>
            <person name="Jha G."/>
            <person name="Ishihara H."/>
            <person name="Lee S.W."/>
            <person name="Pandey A."/>
            <person name="Sharma V."/>
            <person name="Sriariyanun M."/>
            <person name="Szurek B."/>
            <person name="Vera-Cruz C.M."/>
            <person name="Dorman K.S."/>
            <person name="Ronald P.C."/>
            <person name="Verdier V."/>
            <person name="Dow J.M."/>
            <person name="Sonti R.V."/>
            <person name="Tsuge S."/>
            <person name="Brendel V.P."/>
            <person name="Rabinowicz P.D."/>
            <person name="Leach J.E."/>
            <person name="White F.F."/>
            <person name="Salzberg S.L."/>
        </authorList>
    </citation>
    <scope>NUCLEOTIDE SEQUENCE [LARGE SCALE GENOMIC DNA]</scope>
    <source>
        <strain evidence="1 2">BLS256</strain>
    </source>
</reference>
<name>G7TCP0_XANOB</name>
<dbReference type="PANTHER" id="PTHR13812:SF19">
    <property type="entry name" value="KETIMINE REDUCTASE MU-CRYSTALLIN"/>
    <property type="match status" value="1"/>
</dbReference>